<dbReference type="GO" id="GO:0008237">
    <property type="term" value="F:metallopeptidase activity"/>
    <property type="evidence" value="ECO:0007669"/>
    <property type="project" value="UniProtKB-KW"/>
</dbReference>
<keyword evidence="2" id="KW-0482">Metalloprotease</keyword>
<reference evidence="2 3" key="1">
    <citation type="journal article" date="2015" name="Genome Biol. Evol.">
        <title>Comparative Genomics of a Bacterivorous Green Alga Reveals Evolutionary Causalities and Consequences of Phago-Mixotrophic Mode of Nutrition.</title>
        <authorList>
            <person name="Burns J.A."/>
            <person name="Paasch A."/>
            <person name="Narechania A."/>
            <person name="Kim E."/>
        </authorList>
    </citation>
    <scope>NUCLEOTIDE SEQUENCE [LARGE SCALE GENOMIC DNA]</scope>
    <source>
        <strain evidence="2 3">PLY_AMNH</strain>
    </source>
</reference>
<evidence type="ECO:0000313" key="2">
    <source>
        <dbReference type="EMBL" id="KAK3238311.1"/>
    </source>
</evidence>
<dbReference type="Proteomes" id="UP001190700">
    <property type="component" value="Unassembled WGS sequence"/>
</dbReference>
<dbReference type="PANTHER" id="PTHR47579">
    <property type="entry name" value="COMPLEX 1 LYR PROTEIN"/>
    <property type="match status" value="1"/>
</dbReference>
<accession>A0AAE0ERW0</accession>
<evidence type="ECO:0000259" key="1">
    <source>
        <dbReference type="Pfam" id="PF05347"/>
    </source>
</evidence>
<dbReference type="InterPro" id="IPR008011">
    <property type="entry name" value="Complex1_LYR_dom"/>
</dbReference>
<protein>
    <submittedName>
        <fullName evidence="2">Zinc metalloprotease egy1, chloroplastic</fullName>
    </submittedName>
</protein>
<dbReference type="CDD" id="cd20251">
    <property type="entry name" value="Complex1_LYR_SF"/>
    <property type="match status" value="1"/>
</dbReference>
<proteinExistence type="predicted"/>
<evidence type="ECO:0000313" key="3">
    <source>
        <dbReference type="Proteomes" id="UP001190700"/>
    </source>
</evidence>
<dbReference type="AlphaFoldDB" id="A0AAE0ERW0"/>
<gene>
    <name evidence="2" type="ORF">CYMTET_51666</name>
</gene>
<keyword evidence="2" id="KW-0378">Hydrolase</keyword>
<dbReference type="PANTHER" id="PTHR47579:SF3">
    <property type="entry name" value="COMPLEX 1 LYR PROTEIN DOMAIN-CONTAINING PROTEIN"/>
    <property type="match status" value="1"/>
</dbReference>
<dbReference type="Pfam" id="PF05347">
    <property type="entry name" value="Complex1_LYR"/>
    <property type="match status" value="1"/>
</dbReference>
<feature type="domain" description="Complex 1 LYR protein" evidence="1">
    <location>
        <begin position="6"/>
        <end position="62"/>
    </location>
</feature>
<dbReference type="EMBL" id="LGRX02034259">
    <property type="protein sequence ID" value="KAK3238311.1"/>
    <property type="molecule type" value="Genomic_DNA"/>
</dbReference>
<comment type="caution">
    <text evidence="2">The sequence shown here is derived from an EMBL/GenBank/DDBJ whole genome shotgun (WGS) entry which is preliminary data.</text>
</comment>
<organism evidence="2 3">
    <name type="scientific">Cymbomonas tetramitiformis</name>
    <dbReference type="NCBI Taxonomy" id="36881"/>
    <lineage>
        <taxon>Eukaryota</taxon>
        <taxon>Viridiplantae</taxon>
        <taxon>Chlorophyta</taxon>
        <taxon>Pyramimonadophyceae</taxon>
        <taxon>Pyramimonadales</taxon>
        <taxon>Pyramimonadaceae</taxon>
        <taxon>Cymbomonas</taxon>
    </lineage>
</organism>
<keyword evidence="2" id="KW-0645">Protease</keyword>
<keyword evidence="3" id="KW-1185">Reference proteome</keyword>
<name>A0AAE0ERW0_9CHLO</name>
<sequence>MSELRNVIHIYRNCMRLADYIAMKQGGKEALRSQVRTSFKKNMQETNPELIEEHINSAIRGLSNYYVHESQVLARKDRGEPSPEQS</sequence>